<evidence type="ECO:0000259" key="1">
    <source>
        <dbReference type="Pfam" id="PF06985"/>
    </source>
</evidence>
<gene>
    <name evidence="2" type="ORF">F9C07_11326</name>
</gene>
<dbReference type="VEuPathDB" id="FungiDB:AFLA_011238"/>
<dbReference type="Proteomes" id="UP000596276">
    <property type="component" value="Chromosome 1"/>
</dbReference>
<dbReference type="VEuPathDB" id="FungiDB:F9C07_11326"/>
<name>A0A7U2MST0_ASPFN</name>
<dbReference type="Pfam" id="PF06985">
    <property type="entry name" value="HET"/>
    <property type="match status" value="1"/>
</dbReference>
<dbReference type="InterPro" id="IPR052895">
    <property type="entry name" value="HetReg/Transcr_Mod"/>
</dbReference>
<dbReference type="EMBL" id="CP044619">
    <property type="protein sequence ID" value="QRD89237.1"/>
    <property type="molecule type" value="Genomic_DNA"/>
</dbReference>
<dbReference type="PANTHER" id="PTHR24148:SF64">
    <property type="entry name" value="HETEROKARYON INCOMPATIBILITY DOMAIN-CONTAINING PROTEIN"/>
    <property type="match status" value="1"/>
</dbReference>
<accession>A0A7U2MST0</accession>
<organism evidence="2 3">
    <name type="scientific">Aspergillus flavus (strain ATCC 200026 / FGSC A1120 / IAM 13836 / NRRL 3357 / JCM 12722 / SRRC 167)</name>
    <dbReference type="NCBI Taxonomy" id="332952"/>
    <lineage>
        <taxon>Eukaryota</taxon>
        <taxon>Fungi</taxon>
        <taxon>Dikarya</taxon>
        <taxon>Ascomycota</taxon>
        <taxon>Pezizomycotina</taxon>
        <taxon>Eurotiomycetes</taxon>
        <taxon>Eurotiomycetidae</taxon>
        <taxon>Eurotiales</taxon>
        <taxon>Aspergillaceae</taxon>
        <taxon>Aspergillus</taxon>
        <taxon>Aspergillus subgen. Circumdati</taxon>
    </lineage>
</organism>
<keyword evidence="3" id="KW-1185">Reference proteome</keyword>
<evidence type="ECO:0000313" key="2">
    <source>
        <dbReference type="EMBL" id="QRD89237.1"/>
    </source>
</evidence>
<reference evidence="3" key="1">
    <citation type="journal article" date="2021" name="G3 (Bethesda)">
        <title>Chromosome assembled and annotated genome sequence of Aspergillus flavus NRRL 3357.</title>
        <authorList>
            <person name="Skerker J.M."/>
            <person name="Pianalto K.M."/>
            <person name="Mondo S.J."/>
            <person name="Yang K."/>
            <person name="Arkin A.P."/>
            <person name="Keller N.P."/>
            <person name="Grigoriev I.V."/>
            <person name="Louise Glass N.L."/>
        </authorList>
    </citation>
    <scope>NUCLEOTIDE SEQUENCE [LARGE SCALE GENOMIC DNA]</scope>
    <source>
        <strain evidence="3">ATCC 200026 / FGSC A1120 / IAM 13836 / NRRL 3357 / JCM 12722 / SRRC 167</strain>
    </source>
</reference>
<evidence type="ECO:0000313" key="3">
    <source>
        <dbReference type="Proteomes" id="UP000596276"/>
    </source>
</evidence>
<feature type="domain" description="Heterokaryon incompatibility" evidence="1">
    <location>
        <begin position="49"/>
        <end position="180"/>
    </location>
</feature>
<proteinExistence type="predicted"/>
<sequence length="717" mass="80751">MASDSSTFAHTALPSDAHYIRLLQFEDTAATEPLRFTLGVYKFSDVPVYNALSYEWGDGTADRTIFINNGPFLIRDNLHHFLSVLAGSGQRDTLFFADAICINQDDIPERNTQVQRMGDLYRQAQKVLVWIGPGTTESDLVFDICAEETQEAIDLQGSSGNALDMVYRRSYWTRLWIIQELFLARDAIVFCGSKSTPWSSFRRLTTAVRGDFVLGGFTGVDIQLGSSPLGLHTRTVLGQLDSKDGKYSILNKTIDNIVIKFGQAQCRDVRDRVFGLLGLAKMQEDGRGLRIMANYSATTVNLFVRLLSNMPYTLRLNHALSIFNILKLHHVDVCAWDIGIPETICNLVFEVGLTHLGHIRHVSESHPLLCGWCKKWNKRNKHTPFELGEQLRQELRDKAITEFMVGTTQSSLAAHNCGPLLSLGPYDSCVTAKKLNEGDEMFLMEGTNIVLIEHKPTPEDESHEPVTRFTRGVLAHTQREESILQAAMLLDSCVPSLPAPTEVRLQKARFERPAYPFEVIHEELTLRQIMFILTRAAQHIFYTNVDRGPKHYQIPHSLTALRTVEILHNHRILAGQIWPSMMVKVTDSNITATTVVVESATSKFKATFTSLENGVSLQEEAVMGFGVQIQWIVVNRCIHSASHLVDECLHSTAVLEENVRFSSLKIVDRFLNFVDDFNPKTKCLIEFLEKVASGEISKEDIRVIDKGYGDTGRFKDE</sequence>
<dbReference type="OMA" id="IMANYSA"/>
<dbReference type="AlphaFoldDB" id="A0A7U2MST0"/>
<protein>
    <submittedName>
        <fullName evidence="2">Heterokaryon incompatibility protein-domain-containing protein</fullName>
    </submittedName>
</protein>
<dbReference type="InterPro" id="IPR010730">
    <property type="entry name" value="HET"/>
</dbReference>
<dbReference type="PANTHER" id="PTHR24148">
    <property type="entry name" value="ANKYRIN REPEAT DOMAIN-CONTAINING PROTEIN 39 HOMOLOG-RELATED"/>
    <property type="match status" value="1"/>
</dbReference>